<evidence type="ECO:0000313" key="2">
    <source>
        <dbReference type="EMBL" id="CAI8021110.1"/>
    </source>
</evidence>
<dbReference type="AlphaFoldDB" id="A0AA35S0C5"/>
<dbReference type="Proteomes" id="UP001174909">
    <property type="component" value="Unassembled WGS sequence"/>
</dbReference>
<gene>
    <name evidence="2" type="ORF">GBAR_LOCUS12557</name>
</gene>
<organism evidence="2 3">
    <name type="scientific">Geodia barretti</name>
    <name type="common">Barrett's horny sponge</name>
    <dbReference type="NCBI Taxonomy" id="519541"/>
    <lineage>
        <taxon>Eukaryota</taxon>
        <taxon>Metazoa</taxon>
        <taxon>Porifera</taxon>
        <taxon>Demospongiae</taxon>
        <taxon>Heteroscleromorpha</taxon>
        <taxon>Tetractinellida</taxon>
        <taxon>Astrophorina</taxon>
        <taxon>Geodiidae</taxon>
        <taxon>Geodia</taxon>
    </lineage>
</organism>
<evidence type="ECO:0000256" key="1">
    <source>
        <dbReference type="SAM" id="MobiDB-lite"/>
    </source>
</evidence>
<protein>
    <submittedName>
        <fullName evidence="2">Uncharacterized protein</fullName>
    </submittedName>
</protein>
<keyword evidence="3" id="KW-1185">Reference proteome</keyword>
<name>A0AA35S0C5_GEOBA</name>
<evidence type="ECO:0000313" key="3">
    <source>
        <dbReference type="Proteomes" id="UP001174909"/>
    </source>
</evidence>
<dbReference type="EMBL" id="CASHTH010001868">
    <property type="protein sequence ID" value="CAI8021110.1"/>
    <property type="molecule type" value="Genomic_DNA"/>
</dbReference>
<feature type="region of interest" description="Disordered" evidence="1">
    <location>
        <begin position="1"/>
        <end position="32"/>
    </location>
</feature>
<accession>A0AA35S0C5</accession>
<comment type="caution">
    <text evidence="2">The sequence shown here is derived from an EMBL/GenBank/DDBJ whole genome shotgun (WGS) entry which is preliminary data.</text>
</comment>
<sequence>MRAPSVQNADAHGLDHDDYDDSGQDIAGVALG</sequence>
<proteinExistence type="predicted"/>
<reference evidence="2" key="1">
    <citation type="submission" date="2023-03" db="EMBL/GenBank/DDBJ databases">
        <authorList>
            <person name="Steffen K."/>
            <person name="Cardenas P."/>
        </authorList>
    </citation>
    <scope>NUCLEOTIDE SEQUENCE</scope>
</reference>